<dbReference type="InterPro" id="IPR038578">
    <property type="entry name" value="GT29-like_sf"/>
</dbReference>
<dbReference type="EMBL" id="HBFQ01006918">
    <property type="protein sequence ID" value="CAD8830511.1"/>
    <property type="molecule type" value="Transcribed_RNA"/>
</dbReference>
<evidence type="ECO:0000256" key="1">
    <source>
        <dbReference type="SAM" id="Phobius"/>
    </source>
</evidence>
<feature type="transmembrane region" description="Helical" evidence="1">
    <location>
        <begin position="253"/>
        <end position="276"/>
    </location>
</feature>
<feature type="transmembrane region" description="Helical" evidence="1">
    <location>
        <begin position="226"/>
        <end position="247"/>
    </location>
</feature>
<dbReference type="AlphaFoldDB" id="A0A7S1EXX7"/>
<evidence type="ECO:0000313" key="2">
    <source>
        <dbReference type="EMBL" id="CAD8830511.1"/>
    </source>
</evidence>
<keyword evidence="1" id="KW-1133">Transmembrane helix</keyword>
<protein>
    <submittedName>
        <fullName evidence="2">Uncharacterized protein</fullName>
    </submittedName>
</protein>
<feature type="transmembrane region" description="Helical" evidence="1">
    <location>
        <begin position="193"/>
        <end position="214"/>
    </location>
</feature>
<name>A0A7S1EXX7_NOCSC</name>
<keyword evidence="1" id="KW-0812">Transmembrane</keyword>
<proteinExistence type="predicted"/>
<keyword evidence="1" id="KW-0472">Membrane</keyword>
<sequence>MPAENVTAVLPLFNASLTHAVYLFMPHLEESHRVHRDLVANVDNTCFVDEDRIIALCHKIGCRFWQIPTSGMVAIDSFVASYGKVSLHGFNFFQGRKMHYFDETPMQLILSWLERTFTHDPACEKRYVERLIADGKASFVNPDDSPVPSPKLSRGDFGWLMTAWLWICRWSYFTNLGTKIPAGLVVRASRALHVLAFLVLCWTPFLIYCHMSLIPSLHKSPNGVMVWHALILLWITLPLIIVGHALLPAFPPSSFNVFLFVLFAVAFFHLFLVSIIHPTWLGTALFQMLLFLFEDLPAGAWMWCLLHVVRLQRHTCQQHQRASPLSGDDDVVIIGNAPTLTSGTALGPQIDRFPTVVRFNEFTVDPVEFSGSKTSFHFCSGRTLPSAKTSVLPHFNASLAHAVQLFMPRIEDTWEIYTRLTSTDVWFIDESRILSLHQKIGCRFWQVPSSGMLAIDAFRDRDVRLHGFNFFQSRRMHYFAETPLEQLLSWMESSLHSPREKNYVERLLKHGHVAFLSPPDDTDSESECEKKGGVRQRLPRLVNILLKDGLPSQFSV</sequence>
<dbReference type="Gene3D" id="3.90.1480.20">
    <property type="entry name" value="Glycosyl transferase family 29"/>
    <property type="match status" value="2"/>
</dbReference>
<gene>
    <name evidence="2" type="ORF">NSCI0253_LOCUS4857</name>
</gene>
<accession>A0A7S1EXX7</accession>
<organism evidence="2">
    <name type="scientific">Noctiluca scintillans</name>
    <name type="common">Sea sparkle</name>
    <name type="synonym">Red tide dinoflagellate</name>
    <dbReference type="NCBI Taxonomy" id="2966"/>
    <lineage>
        <taxon>Eukaryota</taxon>
        <taxon>Sar</taxon>
        <taxon>Alveolata</taxon>
        <taxon>Dinophyceae</taxon>
        <taxon>Noctilucales</taxon>
        <taxon>Noctilucaceae</taxon>
        <taxon>Noctiluca</taxon>
    </lineage>
</organism>
<reference evidence="2" key="1">
    <citation type="submission" date="2021-01" db="EMBL/GenBank/DDBJ databases">
        <authorList>
            <person name="Corre E."/>
            <person name="Pelletier E."/>
            <person name="Niang G."/>
            <person name="Scheremetjew M."/>
            <person name="Finn R."/>
            <person name="Kale V."/>
            <person name="Holt S."/>
            <person name="Cochrane G."/>
            <person name="Meng A."/>
            <person name="Brown T."/>
            <person name="Cohen L."/>
        </authorList>
    </citation>
    <scope>NUCLEOTIDE SEQUENCE</scope>
</reference>